<evidence type="ECO:0000256" key="7">
    <source>
        <dbReference type="ARBA" id="ARBA00023002"/>
    </source>
</evidence>
<dbReference type="InterPro" id="IPR017624">
    <property type="entry name" value="Catechol_2-3_dOase"/>
</dbReference>
<name>A0A8B6M7I2_METTU</name>
<evidence type="ECO:0000256" key="5">
    <source>
        <dbReference type="ARBA" id="ARBA00022797"/>
    </source>
</evidence>
<dbReference type="EC" id="1.13.11.2" evidence="9"/>
<keyword evidence="5" id="KW-0058">Aromatic hydrocarbons catabolism</keyword>
<keyword evidence="3" id="KW-0479">Metal-binding</keyword>
<dbReference type="InterPro" id="IPR037523">
    <property type="entry name" value="VOC_core"/>
</dbReference>
<dbReference type="InterPro" id="IPR054560">
    <property type="entry name" value="XylE-like_N"/>
</dbReference>
<dbReference type="EMBL" id="CABFMQ020000086">
    <property type="protein sequence ID" value="VTZ50806.1"/>
    <property type="molecule type" value="Genomic_DNA"/>
</dbReference>
<keyword evidence="7 9" id="KW-0560">Oxidoreductase</keyword>
<keyword evidence="4" id="KW-0677">Repeat</keyword>
<evidence type="ECO:0000256" key="3">
    <source>
        <dbReference type="ARBA" id="ARBA00022723"/>
    </source>
</evidence>
<keyword evidence="6" id="KW-0223">Dioxygenase</keyword>
<evidence type="ECO:0000256" key="6">
    <source>
        <dbReference type="ARBA" id="ARBA00022964"/>
    </source>
</evidence>
<evidence type="ECO:0000256" key="1">
    <source>
        <dbReference type="ARBA" id="ARBA00008784"/>
    </source>
</evidence>
<evidence type="ECO:0000313" key="9">
    <source>
        <dbReference type="EMBL" id="VTZ50806.1"/>
    </source>
</evidence>
<dbReference type="GO" id="GO:0008198">
    <property type="term" value="F:ferrous iron binding"/>
    <property type="evidence" value="ECO:0007669"/>
    <property type="project" value="InterPro"/>
</dbReference>
<organism evidence="9 10">
    <name type="scientific">Methylocella tundrae</name>
    <dbReference type="NCBI Taxonomy" id="227605"/>
    <lineage>
        <taxon>Bacteria</taxon>
        <taxon>Pseudomonadati</taxon>
        <taxon>Pseudomonadota</taxon>
        <taxon>Alphaproteobacteria</taxon>
        <taxon>Hyphomicrobiales</taxon>
        <taxon>Beijerinckiaceae</taxon>
        <taxon>Methylocella</taxon>
    </lineage>
</organism>
<dbReference type="InterPro" id="IPR029068">
    <property type="entry name" value="Glyas_Bleomycin-R_OHBP_Dase"/>
</dbReference>
<dbReference type="Pfam" id="PF22247">
    <property type="entry name" value="Diox-like_N"/>
    <property type="match status" value="1"/>
</dbReference>
<evidence type="ECO:0000259" key="8">
    <source>
        <dbReference type="PROSITE" id="PS51819"/>
    </source>
</evidence>
<dbReference type="SUPFAM" id="SSF54593">
    <property type="entry name" value="Glyoxalase/Bleomycin resistance protein/Dihydroxybiphenyl dioxygenase"/>
    <property type="match status" value="1"/>
</dbReference>
<gene>
    <name evidence="9" type="primary">xylE</name>
    <name evidence="9" type="ORF">MPC4_290053</name>
</gene>
<feature type="domain" description="VOC" evidence="8">
    <location>
        <begin position="5"/>
        <end position="120"/>
    </location>
</feature>
<dbReference type="Proteomes" id="UP000485880">
    <property type="component" value="Unassembled WGS sequence"/>
</dbReference>
<evidence type="ECO:0000256" key="4">
    <source>
        <dbReference type="ARBA" id="ARBA00022737"/>
    </source>
</evidence>
<dbReference type="Pfam" id="PF00903">
    <property type="entry name" value="Glyoxalase"/>
    <property type="match status" value="1"/>
</dbReference>
<evidence type="ECO:0000313" key="10">
    <source>
        <dbReference type="Proteomes" id="UP000485880"/>
    </source>
</evidence>
<dbReference type="GO" id="GO:0018577">
    <property type="term" value="F:catechol 2,3-dioxygenase activity"/>
    <property type="evidence" value="ECO:0007669"/>
    <property type="project" value="UniProtKB-EC"/>
</dbReference>
<dbReference type="Gene3D" id="3.10.180.10">
    <property type="entry name" value="2,3-Dihydroxybiphenyl 1,2-Dioxygenase, domain 1"/>
    <property type="match status" value="2"/>
</dbReference>
<protein>
    <submittedName>
        <fullName evidence="9">Metapyrocatechase</fullName>
        <ecNumber evidence="9">1.13.11.2</ecNumber>
    </submittedName>
</protein>
<keyword evidence="10" id="KW-1185">Reference proteome</keyword>
<dbReference type="PROSITE" id="PS51819">
    <property type="entry name" value="VOC"/>
    <property type="match status" value="2"/>
</dbReference>
<feature type="domain" description="VOC" evidence="8">
    <location>
        <begin position="147"/>
        <end position="275"/>
    </location>
</feature>
<dbReference type="AlphaFoldDB" id="A0A8B6M7I2"/>
<comment type="similarity">
    <text evidence="1">Belongs to the extradiol ring-cleavage dioxygenase family.</text>
</comment>
<reference evidence="9 10" key="1">
    <citation type="submission" date="2019-05" db="EMBL/GenBank/DDBJ databases">
        <authorList>
            <person name="Farhan Ul Haque M."/>
        </authorList>
    </citation>
    <scope>NUCLEOTIDE SEQUENCE [LARGE SCALE GENOMIC DNA]</scope>
    <source>
        <strain evidence="9">2</strain>
    </source>
</reference>
<accession>A0A8B6M7I2</accession>
<comment type="subunit">
    <text evidence="2">Homotetramer.</text>
</comment>
<dbReference type="RefSeq" id="WP_174512774.1">
    <property type="nucleotide sequence ID" value="NZ_CABFMQ020000086.1"/>
</dbReference>
<dbReference type="InterPro" id="IPR004360">
    <property type="entry name" value="Glyas_Fos-R_dOase_dom"/>
</dbReference>
<proteinExistence type="inferred from homology"/>
<dbReference type="NCBIfam" id="TIGR03211">
    <property type="entry name" value="catechol_2_3"/>
    <property type="match status" value="1"/>
</dbReference>
<evidence type="ECO:0000256" key="2">
    <source>
        <dbReference type="ARBA" id="ARBA00011881"/>
    </source>
</evidence>
<comment type="caution">
    <text evidence="9">The sequence shown here is derived from an EMBL/GenBank/DDBJ whole genome shotgun (WGS) entry which is preliminary data.</text>
</comment>
<sequence length="314" mass="35172">MAVMRLGHVKLRVLSIDDAIDHYTNTLGLLETHRDSDGSVYLKGWDEWDKYSVVLSPSDRAGLEHVAFKVEKDAELDAYRSRIEARGIKVMELKPGALPFCGRALRFLLPSEHEFFLYAEKDFVGKAVGALNPEPWPDGLKGAGVHWLDHVMLMCEVDPARGMNKVAENVAFFRDVLDFGLSEQVLAGPEGDVQAAAWMFCTTTPHDIAFGAGPRGGLHHISFFLEDWSDILKTADILAKRRVKVDVTPQRHGITRGATTYFFDPSGNRNETFAGLGYLTQKDMPTITWNEEHLWRGIFYHSGDIVGDFLGVYT</sequence>